<gene>
    <name evidence="1" type="ORF">UH38_22005</name>
</gene>
<dbReference type="AlphaFoldDB" id="A0A0D8ZRG7"/>
<dbReference type="RefSeq" id="WP_045056836.1">
    <property type="nucleotide sequence ID" value="NZ_CAWMDP010000031.1"/>
</dbReference>
<dbReference type="Proteomes" id="UP000032452">
    <property type="component" value="Unassembled WGS sequence"/>
</dbReference>
<proteinExistence type="predicted"/>
<dbReference type="EMBL" id="JYON01000034">
    <property type="protein sequence ID" value="KJH69786.1"/>
    <property type="molecule type" value="Genomic_DNA"/>
</dbReference>
<evidence type="ECO:0000313" key="2">
    <source>
        <dbReference type="Proteomes" id="UP000032452"/>
    </source>
</evidence>
<dbReference type="STRING" id="1618023.UH38_22005"/>
<keyword evidence="2" id="KW-1185">Reference proteome</keyword>
<name>A0A0D8ZRG7_9CYAN</name>
<evidence type="ECO:0000313" key="1">
    <source>
        <dbReference type="EMBL" id="KJH69786.1"/>
    </source>
</evidence>
<comment type="caution">
    <text evidence="1">The sequence shown here is derived from an EMBL/GenBank/DDBJ whole genome shotgun (WGS) entry which is preliminary data.</text>
</comment>
<protein>
    <submittedName>
        <fullName evidence="1">Uncharacterized protein</fullName>
    </submittedName>
</protein>
<sequence>MPYIELQVIEAFGAQYTEYRHEPDATDDKPIVAPLTCGQCDYYQSVGTLSQGNCTLLGKARASGDTACPQLTVTAPF</sequence>
<accession>A0A0D8ZRG7</accession>
<reference evidence="1 2" key="1">
    <citation type="submission" date="2015-02" db="EMBL/GenBank/DDBJ databases">
        <title>Draft genome of a novel marine cyanobacterium (Chroococcales) isolated from South Atlantic Ocean.</title>
        <authorList>
            <person name="Rigonato J."/>
            <person name="Alvarenga D.O."/>
            <person name="Branco L.H."/>
            <person name="Varani A.M."/>
            <person name="Brandini F.P."/>
            <person name="Fiore M.F."/>
        </authorList>
    </citation>
    <scope>NUCLEOTIDE SEQUENCE [LARGE SCALE GENOMIC DNA]</scope>
    <source>
        <strain evidence="1 2">CENA595</strain>
    </source>
</reference>
<organism evidence="1 2">
    <name type="scientific">Aliterella atlantica CENA595</name>
    <dbReference type="NCBI Taxonomy" id="1618023"/>
    <lineage>
        <taxon>Bacteria</taxon>
        <taxon>Bacillati</taxon>
        <taxon>Cyanobacteriota</taxon>
        <taxon>Cyanophyceae</taxon>
        <taxon>Chroococcidiopsidales</taxon>
        <taxon>Aliterellaceae</taxon>
        <taxon>Aliterella</taxon>
    </lineage>
</organism>